<evidence type="ECO:0000313" key="1">
    <source>
        <dbReference type="EMBL" id="ARF08128.1"/>
    </source>
</evidence>
<gene>
    <name evidence="1" type="ORF">Catovirus_1_178</name>
</gene>
<reference evidence="1" key="1">
    <citation type="journal article" date="2017" name="Science">
        <title>Giant viruses with an expanded complement of translation system components.</title>
        <authorList>
            <person name="Schulz F."/>
            <person name="Yutin N."/>
            <person name="Ivanova N.N."/>
            <person name="Ortega D.R."/>
            <person name="Lee T.K."/>
            <person name="Vierheilig J."/>
            <person name="Daims H."/>
            <person name="Horn M."/>
            <person name="Wagner M."/>
            <person name="Jensen G.J."/>
            <person name="Kyrpides N.C."/>
            <person name="Koonin E.V."/>
            <person name="Woyke T."/>
        </authorList>
    </citation>
    <scope>NUCLEOTIDE SEQUENCE</scope>
    <source>
        <strain evidence="1">CTV1</strain>
    </source>
</reference>
<organism evidence="1">
    <name type="scientific">Catovirus CTV1</name>
    <dbReference type="NCBI Taxonomy" id="1977631"/>
    <lineage>
        <taxon>Viruses</taxon>
        <taxon>Varidnaviria</taxon>
        <taxon>Bamfordvirae</taxon>
        <taxon>Nucleocytoviricota</taxon>
        <taxon>Megaviricetes</taxon>
        <taxon>Imitervirales</taxon>
        <taxon>Mimiviridae</taxon>
        <taxon>Klosneuvirinae</taxon>
        <taxon>Catovirus</taxon>
    </lineage>
</organism>
<sequence length="239" mass="28582">MIYGLENQRNSIEKVCWMTQYIIKNSNNKRTKKGEILCLCIMRDSIQWIDQIEDVFDRKDFDDQSDNVFCYGNRETVKFFLSKGCDVYKNSRKYAPYFSYEDYLLCNEEISDDKPKVSEKKRAMYRKGAFLHNIITILNNAYETIERVLLEKQLKSITNISYHDEVSNNIKCLPFTQNIVYSFLEGYNFDVLDNHHKTIVLDCVMLIGNLEKAVQLHSMFRQYNGRYKHILETRKKKYW</sequence>
<protein>
    <submittedName>
        <fullName evidence="1">Uncharacterized protein</fullName>
    </submittedName>
</protein>
<accession>A0A1V0S910</accession>
<proteinExistence type="predicted"/>
<dbReference type="EMBL" id="KY684083">
    <property type="protein sequence ID" value="ARF08128.1"/>
    <property type="molecule type" value="Genomic_DNA"/>
</dbReference>
<name>A0A1V0S910_9VIRU</name>